<evidence type="ECO:0000313" key="3">
    <source>
        <dbReference type="Proteomes" id="UP001157006"/>
    </source>
</evidence>
<dbReference type="EMBL" id="OX451736">
    <property type="protein sequence ID" value="CAI8588666.1"/>
    <property type="molecule type" value="Genomic_DNA"/>
</dbReference>
<dbReference type="AlphaFoldDB" id="A0AAV0YRQ1"/>
<keyword evidence="1" id="KW-1133">Transmembrane helix</keyword>
<keyword evidence="1" id="KW-0812">Transmembrane</keyword>
<proteinExistence type="predicted"/>
<dbReference type="PANTHER" id="PTHR33640:SF3">
    <property type="entry name" value="DUF4408 DOMAIN-CONTAINING PROTEIN"/>
    <property type="match status" value="1"/>
</dbReference>
<keyword evidence="1" id="KW-0472">Membrane</keyword>
<dbReference type="Proteomes" id="UP001157006">
    <property type="component" value="Chromosome 1L"/>
</dbReference>
<dbReference type="PANTHER" id="PTHR33640">
    <property type="entry name" value="TRANSMEMBRANE PROTEIN"/>
    <property type="match status" value="1"/>
</dbReference>
<evidence type="ECO:0008006" key="4">
    <source>
        <dbReference type="Google" id="ProtNLM"/>
    </source>
</evidence>
<sequence length="194" mass="22073">MEAFNFKEKESTMSTYNIFTGIAKTLRLLELCLVLFFLFWILNRLPFALRISVDFLRSPLFIFALSNAIIVALLAQSDLRLTSSSATDAASPVEERLECQDKLIRDTCTEDVDSCAVTVTGSGNLGGNVYCQSQSLPEIMNGEGENEKLQRSETEMKVREILYPQDKLSNEEFQRTIEAFIAKQMRFLREEELC</sequence>
<organism evidence="2 3">
    <name type="scientific">Vicia faba</name>
    <name type="common">Broad bean</name>
    <name type="synonym">Faba vulgaris</name>
    <dbReference type="NCBI Taxonomy" id="3906"/>
    <lineage>
        <taxon>Eukaryota</taxon>
        <taxon>Viridiplantae</taxon>
        <taxon>Streptophyta</taxon>
        <taxon>Embryophyta</taxon>
        <taxon>Tracheophyta</taxon>
        <taxon>Spermatophyta</taxon>
        <taxon>Magnoliopsida</taxon>
        <taxon>eudicotyledons</taxon>
        <taxon>Gunneridae</taxon>
        <taxon>Pentapetalae</taxon>
        <taxon>rosids</taxon>
        <taxon>fabids</taxon>
        <taxon>Fabales</taxon>
        <taxon>Fabaceae</taxon>
        <taxon>Papilionoideae</taxon>
        <taxon>50 kb inversion clade</taxon>
        <taxon>NPAAA clade</taxon>
        <taxon>Hologalegina</taxon>
        <taxon>IRL clade</taxon>
        <taxon>Fabeae</taxon>
        <taxon>Vicia</taxon>
    </lineage>
</organism>
<evidence type="ECO:0000256" key="1">
    <source>
        <dbReference type="SAM" id="Phobius"/>
    </source>
</evidence>
<protein>
    <recommendedName>
        <fullName evidence="4">Transmembrane protein</fullName>
    </recommendedName>
</protein>
<accession>A0AAV0YRQ1</accession>
<reference evidence="2 3" key="1">
    <citation type="submission" date="2023-01" db="EMBL/GenBank/DDBJ databases">
        <authorList>
            <person name="Kreplak J."/>
        </authorList>
    </citation>
    <scope>NUCLEOTIDE SEQUENCE [LARGE SCALE GENOMIC DNA]</scope>
</reference>
<feature type="transmembrane region" description="Helical" evidence="1">
    <location>
        <begin position="21"/>
        <end position="43"/>
    </location>
</feature>
<keyword evidence="3" id="KW-1185">Reference proteome</keyword>
<evidence type="ECO:0000313" key="2">
    <source>
        <dbReference type="EMBL" id="CAI8588666.1"/>
    </source>
</evidence>
<feature type="transmembrane region" description="Helical" evidence="1">
    <location>
        <begin position="55"/>
        <end position="75"/>
    </location>
</feature>
<name>A0AAV0YRQ1_VICFA</name>
<gene>
    <name evidence="2" type="ORF">VFH_I358120</name>
</gene>